<organism evidence="1 2">
    <name type="scientific">Nicotiana tabacum</name>
    <name type="common">Common tobacco</name>
    <dbReference type="NCBI Taxonomy" id="4097"/>
    <lineage>
        <taxon>Eukaryota</taxon>
        <taxon>Viridiplantae</taxon>
        <taxon>Streptophyta</taxon>
        <taxon>Embryophyta</taxon>
        <taxon>Tracheophyta</taxon>
        <taxon>Spermatophyta</taxon>
        <taxon>Magnoliopsida</taxon>
        <taxon>eudicotyledons</taxon>
        <taxon>Gunneridae</taxon>
        <taxon>Pentapetalae</taxon>
        <taxon>asterids</taxon>
        <taxon>lamiids</taxon>
        <taxon>Solanales</taxon>
        <taxon>Solanaceae</taxon>
        <taxon>Nicotianoideae</taxon>
        <taxon>Nicotianeae</taxon>
        <taxon>Nicotiana</taxon>
    </lineage>
</organism>
<protein>
    <submittedName>
        <fullName evidence="2">Cuscuta receptor 1-like</fullName>
    </submittedName>
</protein>
<reference evidence="1" key="1">
    <citation type="journal article" date="2014" name="Nat. Commun.">
        <title>The tobacco genome sequence and its comparison with those of tomato and potato.</title>
        <authorList>
            <person name="Sierro N."/>
            <person name="Battey J.N."/>
            <person name="Ouadi S."/>
            <person name="Bakaher N."/>
            <person name="Bovet L."/>
            <person name="Willig A."/>
            <person name="Goepfert S."/>
            <person name="Peitsch M.C."/>
            <person name="Ivanov N.V."/>
        </authorList>
    </citation>
    <scope>NUCLEOTIDE SEQUENCE [LARGE SCALE GENOMIC DNA]</scope>
</reference>
<dbReference type="Proteomes" id="UP000790787">
    <property type="component" value="Chromosome 11"/>
</dbReference>
<evidence type="ECO:0000313" key="1">
    <source>
        <dbReference type="Proteomes" id="UP000790787"/>
    </source>
</evidence>
<evidence type="ECO:0000313" key="2">
    <source>
        <dbReference type="RefSeq" id="XP_075080186.1"/>
    </source>
</evidence>
<accession>A0AC58S5C8</accession>
<reference evidence="2" key="2">
    <citation type="submission" date="2025-08" db="UniProtKB">
        <authorList>
            <consortium name="RefSeq"/>
        </authorList>
    </citation>
    <scope>IDENTIFICATION</scope>
    <source>
        <tissue evidence="2">Leaf</tissue>
    </source>
</reference>
<gene>
    <name evidence="2" type="primary">LOC107817884</name>
</gene>
<proteinExistence type="predicted"/>
<name>A0AC58S5C8_TOBAC</name>
<dbReference type="RefSeq" id="XP_075080186.1">
    <property type="nucleotide sequence ID" value="XM_075224085.1"/>
</dbReference>
<keyword evidence="1" id="KW-1185">Reference proteome</keyword>
<sequence length="301" mass="33595">MLESDLSDVETAATLVTIDPNRHSCWKEEKIALLKLKQNINYTNGSYFSTWVANETSNCCQWEGIICSNSSRKVTELSISVKTFIKEDISGIESSNTDNWGNWHFNASLFLPFKNLKALLLRGYSIANWIEDEGFEKLKQLTKLEKLDLAGNNFNRSIFLSLSQLTSLKSLNLGRNNIESGNERLTGLSNLEILDLSVNRLNDESVLSALELGILRNIKYLLLDGNTLDKNFLQSSVVMSSLKVLSVSNCGLNGTLPIPGLCNLKYLEELSLSFNNFHGNLPPCLGNITLLRICCRHSSGH</sequence>